<evidence type="ECO:0000313" key="4">
    <source>
        <dbReference type="Proteomes" id="UP000619079"/>
    </source>
</evidence>
<dbReference type="InterPro" id="IPR020889">
    <property type="entry name" value="LipoPS_assembly_LptD"/>
</dbReference>
<comment type="subcellular location">
    <subcellularLocation>
        <location evidence="1">Cell outer membrane</location>
    </subcellularLocation>
</comment>
<dbReference type="Pfam" id="PF04453">
    <property type="entry name" value="LptD"/>
    <property type="match status" value="1"/>
</dbReference>
<dbReference type="AlphaFoldDB" id="A0A8J7IXV5"/>
<dbReference type="GO" id="GO:1990351">
    <property type="term" value="C:transporter complex"/>
    <property type="evidence" value="ECO:0007669"/>
    <property type="project" value="TreeGrafter"/>
</dbReference>
<dbReference type="PANTHER" id="PTHR30189">
    <property type="entry name" value="LPS-ASSEMBLY PROTEIN"/>
    <property type="match status" value="1"/>
</dbReference>
<proteinExistence type="inferred from homology"/>
<comment type="similarity">
    <text evidence="1">Belongs to the LptD family.</text>
</comment>
<dbReference type="EMBL" id="JAELVR010000013">
    <property type="protein sequence ID" value="MBJ6373377.1"/>
    <property type="molecule type" value="Genomic_DNA"/>
</dbReference>
<keyword evidence="1" id="KW-0472">Membrane</keyword>
<keyword evidence="4" id="KW-1185">Reference proteome</keyword>
<evidence type="ECO:0000259" key="2">
    <source>
        <dbReference type="Pfam" id="PF04453"/>
    </source>
</evidence>
<gene>
    <name evidence="1" type="primary">lptD</name>
    <name evidence="3" type="ORF">JF290_17755</name>
</gene>
<feature type="signal peptide" evidence="1">
    <location>
        <begin position="1"/>
        <end position="33"/>
    </location>
</feature>
<reference evidence="3" key="1">
    <citation type="submission" date="2020-12" db="EMBL/GenBank/DDBJ databases">
        <title>Sedimentitalea sp. nov., isolated from sand in Incheon.</title>
        <authorList>
            <person name="Kim W."/>
        </authorList>
    </citation>
    <scope>NUCLEOTIDE SEQUENCE</scope>
    <source>
        <strain evidence="3">CAU 1593</strain>
    </source>
</reference>
<protein>
    <recommendedName>
        <fullName evidence="1">LPS-assembly protein LptD</fullName>
    </recommendedName>
</protein>
<name>A0A8J7IXV5_9RHOB</name>
<dbReference type="GO" id="GO:0015920">
    <property type="term" value="P:lipopolysaccharide transport"/>
    <property type="evidence" value="ECO:0007669"/>
    <property type="project" value="InterPro"/>
</dbReference>
<feature type="chain" id="PRO_5035349555" description="LPS-assembly protein LptD" evidence="1">
    <location>
        <begin position="34"/>
        <end position="717"/>
    </location>
</feature>
<comment type="caution">
    <text evidence="1">Lacks conserved residue(s) required for the propagation of feature annotation.</text>
</comment>
<dbReference type="InterPro" id="IPR007543">
    <property type="entry name" value="LptD_C"/>
</dbReference>
<keyword evidence="1" id="KW-0998">Cell outer membrane</keyword>
<feature type="domain" description="LptD C-terminal" evidence="2">
    <location>
        <begin position="283"/>
        <end position="643"/>
    </location>
</feature>
<accession>A0A8J7IXV5</accession>
<comment type="caution">
    <text evidence="3">The sequence shown here is derived from an EMBL/GenBank/DDBJ whole genome shotgun (WGS) entry which is preliminary data.</text>
</comment>
<dbReference type="GO" id="GO:0009279">
    <property type="term" value="C:cell outer membrane"/>
    <property type="evidence" value="ECO:0007669"/>
    <property type="project" value="UniProtKB-SubCell"/>
</dbReference>
<evidence type="ECO:0000256" key="1">
    <source>
        <dbReference type="HAMAP-Rule" id="MF_01411"/>
    </source>
</evidence>
<dbReference type="HAMAP" id="MF_01411">
    <property type="entry name" value="LPS_assembly_LptD"/>
    <property type="match status" value="1"/>
</dbReference>
<evidence type="ECO:0000313" key="3">
    <source>
        <dbReference type="EMBL" id="MBJ6373377.1"/>
    </source>
</evidence>
<dbReference type="InterPro" id="IPR050218">
    <property type="entry name" value="LptD"/>
</dbReference>
<dbReference type="GO" id="GO:0043165">
    <property type="term" value="P:Gram-negative-bacterium-type cell outer membrane assembly"/>
    <property type="evidence" value="ECO:0007669"/>
    <property type="project" value="UniProtKB-UniRule"/>
</dbReference>
<keyword evidence="1" id="KW-0732">Signal</keyword>
<organism evidence="3 4">
    <name type="scientific">Sedimentitalea arenosa</name>
    <dbReference type="NCBI Taxonomy" id="2798803"/>
    <lineage>
        <taxon>Bacteria</taxon>
        <taxon>Pseudomonadati</taxon>
        <taxon>Pseudomonadota</taxon>
        <taxon>Alphaproteobacteria</taxon>
        <taxon>Rhodobacterales</taxon>
        <taxon>Paracoccaceae</taxon>
        <taxon>Sedimentitalea</taxon>
    </lineage>
</organism>
<dbReference type="Proteomes" id="UP000619079">
    <property type="component" value="Unassembled WGS sequence"/>
</dbReference>
<dbReference type="PANTHER" id="PTHR30189:SF1">
    <property type="entry name" value="LPS-ASSEMBLY PROTEIN LPTD"/>
    <property type="match status" value="1"/>
</dbReference>
<comment type="subunit">
    <text evidence="1">Component of the lipopolysaccharide transport and assembly complex.</text>
</comment>
<sequence precursor="true">MRWRRGPSLRGLALALALSTATLQGAAAQQAEAADSAAPATLVADSLFITPDRQLIAEGNVEAYQGDVRLSARRITYDRASGTLSIDGPIRIEEDGEITILADAAQMDAGLQNGLLSGARLVLDQQVQMASLQMARVGGRYTQLYKTAVTSCHVCADGRPPLWQIRARKVIHDQVEQQVYFEDAQFRILDVPVLYLPAFRLPDPTLDRARGFLVPSVRTTSQLGTGVRLPYFIPIGDSRDLTLAPYVSSSTRTLDFRYRQAFRNGRLTLEGAYTRDDLMPGESRGYLFGIGQFDLPQDFQLRFDIETVSDNAYPSDYGLPDVDRLRTEIALNRVRRDSAFQFDLIKFKSLRDEDESTLPLFASDAFYERRFFPSAIGGEARLSFILHGHQRESDLDQVGRDLARATADLSWQRSWFTAAGLRADWRLGVATDLFEIFQDSLYPDEIVRVTPRTALTLSYPMARTLPSGVTHYLEPMLQVGWSDVHGEEPPNDESTFVEFDRGNLLAMSRFPAVDRREDGPTLVYGLNWSRTAPTGWQAWATVGQIFRKTADADFSPTSGLSGTSSDILLAGQLKSDFGLSVTGRSLLDGDLTLSKAELRADYLSERLNVSSTYLWLGTDPVIGRDDALSELWFDGDYRINRAWSAGADLRYDLTDARATRAGIGFVYRNECVTVDLSVSRRYTSSSSVEPSTDFGFSVSLNGFAIDGGNEQYRRSCS</sequence>
<comment type="function">
    <text evidence="1">Involved in the assembly of lipopolysaccharide (LPS) at the surface of the outer membrane.</text>
</comment>
<dbReference type="RefSeq" id="WP_199026253.1">
    <property type="nucleotide sequence ID" value="NZ_JAELVR010000013.1"/>
</dbReference>